<dbReference type="GO" id="GO:0005886">
    <property type="term" value="C:plasma membrane"/>
    <property type="evidence" value="ECO:0007669"/>
    <property type="project" value="UniProtKB-SubCell"/>
</dbReference>
<accession>A0A291MY59</accession>
<feature type="transmembrane region" description="Helical" evidence="8">
    <location>
        <begin position="145"/>
        <end position="169"/>
    </location>
</feature>
<gene>
    <name evidence="9" type="ORF">A6768_07405</name>
</gene>
<dbReference type="EMBL" id="CP023741">
    <property type="protein sequence ID" value="ATI79865.1"/>
    <property type="molecule type" value="Genomic_DNA"/>
</dbReference>
<dbReference type="InterPro" id="IPR003689">
    <property type="entry name" value="ZIP"/>
</dbReference>
<feature type="transmembrane region" description="Helical" evidence="8">
    <location>
        <begin position="73"/>
        <end position="95"/>
    </location>
</feature>
<evidence type="ECO:0000313" key="9">
    <source>
        <dbReference type="EMBL" id="ATI79865.1"/>
    </source>
</evidence>
<proteinExistence type="inferred from homology"/>
<feature type="transmembrane region" description="Helical" evidence="8">
    <location>
        <begin position="234"/>
        <end position="254"/>
    </location>
</feature>
<evidence type="ECO:0000256" key="7">
    <source>
        <dbReference type="ARBA" id="ARBA00023136"/>
    </source>
</evidence>
<comment type="subcellular location">
    <subcellularLocation>
        <location evidence="1">Cell membrane</location>
        <topology evidence="1">Multi-pass membrane protein</topology>
    </subcellularLocation>
</comment>
<evidence type="ECO:0000256" key="4">
    <source>
        <dbReference type="ARBA" id="ARBA00022692"/>
    </source>
</evidence>
<keyword evidence="3" id="KW-1003">Cell membrane</keyword>
<name>A0A291MY59_SPHYA</name>
<comment type="similarity">
    <text evidence="2">Belongs to the ZIP transporter (TC 2.A.5) family.</text>
</comment>
<reference evidence="9 10" key="1">
    <citation type="submission" date="2017-10" db="EMBL/GenBank/DDBJ databases">
        <title>Sphingobium yanoikuyae S72.</title>
        <authorList>
            <person name="Sanchez E."/>
            <person name="Bustos P."/>
            <person name="Mendoza P."/>
            <person name="Guo X."/>
            <person name="Mendoza A."/>
        </authorList>
    </citation>
    <scope>NUCLEOTIDE SEQUENCE [LARGE SCALE GENOMIC DNA]</scope>
    <source>
        <strain evidence="9 10">S72</strain>
    </source>
</reference>
<evidence type="ECO:0000256" key="3">
    <source>
        <dbReference type="ARBA" id="ARBA00022475"/>
    </source>
</evidence>
<dbReference type="GeneID" id="57776661"/>
<dbReference type="AlphaFoldDB" id="A0A291MY59"/>
<evidence type="ECO:0000256" key="1">
    <source>
        <dbReference type="ARBA" id="ARBA00004651"/>
    </source>
</evidence>
<organism evidence="9 10">
    <name type="scientific">Sphingobium yanoikuyae</name>
    <name type="common">Sphingomonas yanoikuyae</name>
    <dbReference type="NCBI Taxonomy" id="13690"/>
    <lineage>
        <taxon>Bacteria</taxon>
        <taxon>Pseudomonadati</taxon>
        <taxon>Pseudomonadota</taxon>
        <taxon>Alphaproteobacteria</taxon>
        <taxon>Sphingomonadales</taxon>
        <taxon>Sphingomonadaceae</taxon>
        <taxon>Sphingobium</taxon>
    </lineage>
</organism>
<feature type="transmembrane region" description="Helical" evidence="8">
    <location>
        <begin position="116"/>
        <end position="139"/>
    </location>
</feature>
<keyword evidence="4 8" id="KW-0812">Transmembrane</keyword>
<evidence type="ECO:0000256" key="5">
    <source>
        <dbReference type="ARBA" id="ARBA00022833"/>
    </source>
</evidence>
<keyword evidence="6 8" id="KW-1133">Transmembrane helix</keyword>
<keyword evidence="5" id="KW-0862">Zinc</keyword>
<evidence type="ECO:0000313" key="10">
    <source>
        <dbReference type="Proteomes" id="UP000219422"/>
    </source>
</evidence>
<evidence type="ECO:0000256" key="8">
    <source>
        <dbReference type="SAM" id="Phobius"/>
    </source>
</evidence>
<feature type="transmembrane region" description="Helical" evidence="8">
    <location>
        <begin position="44"/>
        <end position="67"/>
    </location>
</feature>
<evidence type="ECO:0000256" key="6">
    <source>
        <dbReference type="ARBA" id="ARBA00022989"/>
    </source>
</evidence>
<feature type="transmembrane region" description="Helical" evidence="8">
    <location>
        <begin position="12"/>
        <end position="32"/>
    </location>
</feature>
<keyword evidence="7 8" id="KW-0472">Membrane</keyword>
<sequence>MIEADPQILAGTIASLLAGGATGLGGLPILGIGRGAARYQPSMLGFAAGVMLAASFFSLIVPAIDILNRQGAGAWSAAMTVASAVLTGGILMMLIGRYSIERFVQGHEVDRIGHRIWMLVFAITLHNAPEGLAVGVSYARNAGGQGFATALGIGIQNIPEGLAVASVLAVRYRPSVAFIGALLSGLIEPVFGFLGALLVYEFVLVLPLALCLAAGAMLSVVMEQIAPELANGGHCAHAALLVGLALMLCLDIALG</sequence>
<dbReference type="KEGG" id="sya:A6768_07405"/>
<feature type="transmembrane region" description="Helical" evidence="8">
    <location>
        <begin position="202"/>
        <end position="222"/>
    </location>
</feature>
<protein>
    <submittedName>
        <fullName evidence="9">ZIP family metal transporter</fullName>
    </submittedName>
</protein>
<dbReference type="GO" id="GO:0005385">
    <property type="term" value="F:zinc ion transmembrane transporter activity"/>
    <property type="evidence" value="ECO:0007669"/>
    <property type="project" value="TreeGrafter"/>
</dbReference>
<dbReference type="Pfam" id="PF02535">
    <property type="entry name" value="Zip"/>
    <property type="match status" value="1"/>
</dbReference>
<evidence type="ECO:0000256" key="2">
    <source>
        <dbReference type="ARBA" id="ARBA00006939"/>
    </source>
</evidence>
<dbReference type="PANTHER" id="PTHR11040">
    <property type="entry name" value="ZINC/IRON TRANSPORTER"/>
    <property type="match status" value="1"/>
</dbReference>
<dbReference type="PANTHER" id="PTHR11040:SF211">
    <property type="entry name" value="ZINC TRANSPORTER ZIP11"/>
    <property type="match status" value="1"/>
</dbReference>
<feature type="transmembrane region" description="Helical" evidence="8">
    <location>
        <begin position="176"/>
        <end position="196"/>
    </location>
</feature>
<dbReference type="RefSeq" id="WP_097383117.1">
    <property type="nucleotide sequence ID" value="NZ_CP023741.1"/>
</dbReference>
<dbReference type="Proteomes" id="UP000219422">
    <property type="component" value="Chromosome"/>
</dbReference>